<accession>A0A1B6EM40</accession>
<sequence>CRSDRESQAFELIQMNLCKNLKSLAAKYANQMGFSKLADKLIDTDFLSVPSFSVNSTKIPEKSNYNYNLNESNQELNESQSSLFSGNSKSTPEPIPVRE</sequence>
<dbReference type="AlphaFoldDB" id="A0A1B6EM40"/>
<feature type="non-terminal residue" evidence="2">
    <location>
        <position position="1"/>
    </location>
</feature>
<feature type="non-terminal residue" evidence="2">
    <location>
        <position position="99"/>
    </location>
</feature>
<proteinExistence type="predicted"/>
<feature type="region of interest" description="Disordered" evidence="1">
    <location>
        <begin position="71"/>
        <end position="99"/>
    </location>
</feature>
<name>A0A1B6EM40_9HEMI</name>
<gene>
    <name evidence="2" type="ORF">g.48875</name>
</gene>
<dbReference type="EMBL" id="GECZ01030806">
    <property type="protein sequence ID" value="JAS38963.1"/>
    <property type="molecule type" value="Transcribed_RNA"/>
</dbReference>
<protein>
    <submittedName>
        <fullName evidence="2">Uncharacterized protein</fullName>
    </submittedName>
</protein>
<reference evidence="2" key="1">
    <citation type="submission" date="2015-11" db="EMBL/GenBank/DDBJ databases">
        <title>De novo transcriptome assembly of four potential Pierce s Disease insect vectors from Arizona vineyards.</title>
        <authorList>
            <person name="Tassone E.E."/>
        </authorList>
    </citation>
    <scope>NUCLEOTIDE SEQUENCE</scope>
</reference>
<organism evidence="2">
    <name type="scientific">Cuerna arida</name>
    <dbReference type="NCBI Taxonomy" id="1464854"/>
    <lineage>
        <taxon>Eukaryota</taxon>
        <taxon>Metazoa</taxon>
        <taxon>Ecdysozoa</taxon>
        <taxon>Arthropoda</taxon>
        <taxon>Hexapoda</taxon>
        <taxon>Insecta</taxon>
        <taxon>Pterygota</taxon>
        <taxon>Neoptera</taxon>
        <taxon>Paraneoptera</taxon>
        <taxon>Hemiptera</taxon>
        <taxon>Auchenorrhyncha</taxon>
        <taxon>Membracoidea</taxon>
        <taxon>Cicadellidae</taxon>
        <taxon>Cicadellinae</taxon>
        <taxon>Proconiini</taxon>
        <taxon>Cuerna</taxon>
    </lineage>
</organism>
<evidence type="ECO:0000256" key="1">
    <source>
        <dbReference type="SAM" id="MobiDB-lite"/>
    </source>
</evidence>
<evidence type="ECO:0000313" key="2">
    <source>
        <dbReference type="EMBL" id="JAS38963.1"/>
    </source>
</evidence>
<feature type="compositionally biased region" description="Low complexity" evidence="1">
    <location>
        <begin position="71"/>
        <end position="83"/>
    </location>
</feature>